<feature type="transmembrane region" description="Helical" evidence="3">
    <location>
        <begin position="41"/>
        <end position="63"/>
    </location>
</feature>
<feature type="region of interest" description="Disordered" evidence="2">
    <location>
        <begin position="227"/>
        <end position="256"/>
    </location>
</feature>
<keyword evidence="3" id="KW-1133">Transmembrane helix</keyword>
<dbReference type="STRING" id="583355.Caka_1923"/>
<evidence type="ECO:0000256" key="3">
    <source>
        <dbReference type="SAM" id="Phobius"/>
    </source>
</evidence>
<dbReference type="Proteomes" id="UP000000925">
    <property type="component" value="Chromosome"/>
</dbReference>
<name>D5EKN4_CORAD</name>
<evidence type="ECO:0000256" key="2">
    <source>
        <dbReference type="SAM" id="MobiDB-lite"/>
    </source>
</evidence>
<feature type="region of interest" description="Disordered" evidence="2">
    <location>
        <begin position="279"/>
        <end position="308"/>
    </location>
</feature>
<dbReference type="KEGG" id="caa:Caka_1923"/>
<proteinExistence type="predicted"/>
<dbReference type="RefSeq" id="WP_013043663.1">
    <property type="nucleotide sequence ID" value="NC_014008.1"/>
</dbReference>
<keyword evidence="3" id="KW-0472">Membrane</keyword>
<dbReference type="EMBL" id="CP001998">
    <property type="protein sequence ID" value="ADE54941.1"/>
    <property type="molecule type" value="Genomic_DNA"/>
</dbReference>
<reference evidence="4 5" key="1">
    <citation type="journal article" date="2010" name="Stand. Genomic Sci.">
        <title>Complete genome sequence of Coraliomargarita akajimensis type strain (04OKA010-24).</title>
        <authorList>
            <person name="Mavromatis K."/>
            <person name="Abt B."/>
            <person name="Brambilla E."/>
            <person name="Lapidus A."/>
            <person name="Copeland A."/>
            <person name="Deshpande S."/>
            <person name="Nolan M."/>
            <person name="Lucas S."/>
            <person name="Tice H."/>
            <person name="Cheng J.F."/>
            <person name="Han C."/>
            <person name="Detter J.C."/>
            <person name="Woyke T."/>
            <person name="Goodwin L."/>
            <person name="Pitluck S."/>
            <person name="Held B."/>
            <person name="Brettin T."/>
            <person name="Tapia R."/>
            <person name="Ivanova N."/>
            <person name="Mikhailova N."/>
            <person name="Pati A."/>
            <person name="Liolios K."/>
            <person name="Chen A."/>
            <person name="Palaniappan K."/>
            <person name="Land M."/>
            <person name="Hauser L."/>
            <person name="Chang Y.J."/>
            <person name="Jeffries C.D."/>
            <person name="Rohde M."/>
            <person name="Goker M."/>
            <person name="Bristow J."/>
            <person name="Eisen J.A."/>
            <person name="Markowitz V."/>
            <person name="Hugenholtz P."/>
            <person name="Klenk H.P."/>
            <person name="Kyrpides N.C."/>
        </authorList>
    </citation>
    <scope>NUCLEOTIDE SEQUENCE [LARGE SCALE GENOMIC DNA]</scope>
    <source>
        <strain evidence="5">DSM 45221 / IAM 15411 / JCM 23193 / KCTC 12865</strain>
    </source>
</reference>
<accession>D5EKN4</accession>
<feature type="coiled-coil region" evidence="1">
    <location>
        <begin position="87"/>
        <end position="118"/>
    </location>
</feature>
<organism evidence="4 5">
    <name type="scientific">Coraliomargarita akajimensis (strain DSM 45221 / IAM 15411 / JCM 23193 / KCTC 12865 / 04OKA010-24)</name>
    <dbReference type="NCBI Taxonomy" id="583355"/>
    <lineage>
        <taxon>Bacteria</taxon>
        <taxon>Pseudomonadati</taxon>
        <taxon>Verrucomicrobiota</taxon>
        <taxon>Opitutia</taxon>
        <taxon>Puniceicoccales</taxon>
        <taxon>Coraliomargaritaceae</taxon>
        <taxon>Coraliomargarita</taxon>
    </lineage>
</organism>
<feature type="transmembrane region" description="Helical" evidence="3">
    <location>
        <begin position="14"/>
        <end position="34"/>
    </location>
</feature>
<sequence>MQKDDEAQLTISKWPFYVGDVLLVGVALTIGVLGKWQLSDWQVLACVLSVALGAGLFVLPYLVEYYYRVNERADGREGLIREFTGKLNRNEVAVGELYEQLRELEQRLEENHNSDQRVIEAVDTKLVEVKDLRASLNVQAEQVTALKALIENAEPQPDLSPQIVELREAQQALASADQVQAIADLGAEMGHRLDAMNEQLSKPVELPKVEALEAKLAKLAEQFEQFERVQLETPKPTPRPMPRAPRAPRKRRDSDAGMLHRAINEKQDASAEAVSRIIGSAPRGEPEVEDVSVAEEPAAQPAKPVEQTEGAQVVSTEAMPEPVPGNHDSEPAKEALDQVADTTIAPDADLFGDVPPAPSKPKLRSKKKDSVLTARVLIGIGNKPFIRGNGGGLSTERGVLMDFQEIGKWSWIAPVDLEEAIEVQIFRNDEDPDRKGPYRLEAGQKLEVDPVF</sequence>
<feature type="region of interest" description="Disordered" evidence="2">
    <location>
        <begin position="347"/>
        <end position="366"/>
    </location>
</feature>
<dbReference type="OrthoDB" id="195553at2"/>
<keyword evidence="5" id="KW-1185">Reference proteome</keyword>
<dbReference type="HOGENOM" id="CLU_605078_0_0_0"/>
<protein>
    <submittedName>
        <fullName evidence="4">Uncharacterized protein</fullName>
    </submittedName>
</protein>
<feature type="compositionally biased region" description="Pro residues" evidence="2">
    <location>
        <begin position="235"/>
        <end position="245"/>
    </location>
</feature>
<dbReference type="AlphaFoldDB" id="D5EKN4"/>
<evidence type="ECO:0000313" key="4">
    <source>
        <dbReference type="EMBL" id="ADE54941.1"/>
    </source>
</evidence>
<feature type="region of interest" description="Disordered" evidence="2">
    <location>
        <begin position="428"/>
        <end position="452"/>
    </location>
</feature>
<gene>
    <name evidence="4" type="ordered locus">Caka_1923</name>
</gene>
<evidence type="ECO:0000256" key="1">
    <source>
        <dbReference type="SAM" id="Coils"/>
    </source>
</evidence>
<dbReference type="eggNOG" id="COG5074">
    <property type="taxonomic scope" value="Bacteria"/>
</dbReference>
<keyword evidence="1" id="KW-0175">Coiled coil</keyword>
<evidence type="ECO:0000313" key="5">
    <source>
        <dbReference type="Proteomes" id="UP000000925"/>
    </source>
</evidence>
<keyword evidence="3" id="KW-0812">Transmembrane</keyword>